<comment type="caution">
    <text evidence="6">The sequence shown here is derived from an EMBL/GenBank/DDBJ whole genome shotgun (WGS) entry which is preliminary data.</text>
</comment>
<protein>
    <submittedName>
        <fullName evidence="6">GntR family transcriptional regulator</fullName>
    </submittedName>
</protein>
<dbReference type="EMBL" id="QHHQ01000002">
    <property type="protein sequence ID" value="RAI01548.1"/>
    <property type="molecule type" value="Genomic_DNA"/>
</dbReference>
<dbReference type="InterPro" id="IPR000524">
    <property type="entry name" value="Tscrpt_reg_HTH_GntR"/>
</dbReference>
<dbReference type="Gene3D" id="1.20.120.530">
    <property type="entry name" value="GntR ligand-binding domain-like"/>
    <property type="match status" value="1"/>
</dbReference>
<dbReference type="PANTHER" id="PTHR43537">
    <property type="entry name" value="TRANSCRIPTIONAL REGULATOR, GNTR FAMILY"/>
    <property type="match status" value="1"/>
</dbReference>
<dbReference type="SMART" id="SM00895">
    <property type="entry name" value="FCD"/>
    <property type="match status" value="1"/>
</dbReference>
<dbReference type="InterPro" id="IPR036388">
    <property type="entry name" value="WH-like_DNA-bd_sf"/>
</dbReference>
<reference evidence="6 7" key="1">
    <citation type="submission" date="2018-05" db="EMBL/GenBank/DDBJ databases">
        <title>Acuticoccus sediminis sp. nov., isolated from deep-sea sediment of Indian Ocean.</title>
        <authorList>
            <person name="Liu X."/>
            <person name="Lai Q."/>
            <person name="Du Y."/>
            <person name="Sun F."/>
            <person name="Zhang X."/>
            <person name="Wang S."/>
            <person name="Shao Z."/>
        </authorList>
    </citation>
    <scope>NUCLEOTIDE SEQUENCE [LARGE SCALE GENOMIC DNA]</scope>
    <source>
        <strain evidence="6 7">PTG4-2</strain>
    </source>
</reference>
<dbReference type="Pfam" id="PF07729">
    <property type="entry name" value="FCD"/>
    <property type="match status" value="1"/>
</dbReference>
<evidence type="ECO:0000256" key="2">
    <source>
        <dbReference type="ARBA" id="ARBA00023125"/>
    </source>
</evidence>
<dbReference type="AlphaFoldDB" id="A0A8B2NTF7"/>
<dbReference type="PRINTS" id="PR00035">
    <property type="entry name" value="HTHGNTR"/>
</dbReference>
<dbReference type="InterPro" id="IPR008920">
    <property type="entry name" value="TF_FadR/GntR_C"/>
</dbReference>
<dbReference type="SUPFAM" id="SSF46785">
    <property type="entry name" value="Winged helix' DNA-binding domain"/>
    <property type="match status" value="1"/>
</dbReference>
<feature type="compositionally biased region" description="Low complexity" evidence="4">
    <location>
        <begin position="31"/>
        <end position="59"/>
    </location>
</feature>
<evidence type="ECO:0000259" key="5">
    <source>
        <dbReference type="PROSITE" id="PS50949"/>
    </source>
</evidence>
<evidence type="ECO:0000256" key="1">
    <source>
        <dbReference type="ARBA" id="ARBA00023015"/>
    </source>
</evidence>
<sequence length="266" mass="28244">MTGDTHAADFSRATGAAPLRKSADAARPRADASTPDASAPDAAATASGADAAGTAGTAPRGDSASARVVRAVLRGLYEGTYVPGQRLVEPDLMAQFGVSRSTVRESIKRLEADGVVEVLPYRGAQIRRLSAREARDALAVVELCVGLAARQAAERIAGSPDRAAFEEAWAHLQSFQSAPESFEFVRARNRFYQAMTRLSQNRELMRIVPSLQVHMIRRSYKVAGPARFGSYKAMTDAILAGDAAAAEDAARAHMRNIAAAITAETT</sequence>
<dbReference type="InterPro" id="IPR011711">
    <property type="entry name" value="GntR_C"/>
</dbReference>
<evidence type="ECO:0000313" key="7">
    <source>
        <dbReference type="Proteomes" id="UP000249590"/>
    </source>
</evidence>
<keyword evidence="1" id="KW-0805">Transcription regulation</keyword>
<dbReference type="SUPFAM" id="SSF48008">
    <property type="entry name" value="GntR ligand-binding domain-like"/>
    <property type="match status" value="1"/>
</dbReference>
<keyword evidence="7" id="KW-1185">Reference proteome</keyword>
<keyword evidence="2" id="KW-0238">DNA-binding</keyword>
<dbReference type="Gene3D" id="1.10.10.10">
    <property type="entry name" value="Winged helix-like DNA-binding domain superfamily/Winged helix DNA-binding domain"/>
    <property type="match status" value="1"/>
</dbReference>
<dbReference type="CDD" id="cd07377">
    <property type="entry name" value="WHTH_GntR"/>
    <property type="match status" value="1"/>
</dbReference>
<feature type="compositionally biased region" description="Basic and acidic residues" evidence="4">
    <location>
        <begin position="21"/>
        <end position="30"/>
    </location>
</feature>
<dbReference type="InterPro" id="IPR036390">
    <property type="entry name" value="WH_DNA-bd_sf"/>
</dbReference>
<proteinExistence type="predicted"/>
<evidence type="ECO:0000313" key="6">
    <source>
        <dbReference type="EMBL" id="RAI01548.1"/>
    </source>
</evidence>
<dbReference type="PANTHER" id="PTHR43537:SF24">
    <property type="entry name" value="GLUCONATE OPERON TRANSCRIPTIONAL REPRESSOR"/>
    <property type="match status" value="1"/>
</dbReference>
<organism evidence="6 7">
    <name type="scientific">Acuticoccus sediminis</name>
    <dbReference type="NCBI Taxonomy" id="2184697"/>
    <lineage>
        <taxon>Bacteria</taxon>
        <taxon>Pseudomonadati</taxon>
        <taxon>Pseudomonadota</taxon>
        <taxon>Alphaproteobacteria</taxon>
        <taxon>Hyphomicrobiales</taxon>
        <taxon>Amorphaceae</taxon>
        <taxon>Acuticoccus</taxon>
    </lineage>
</organism>
<evidence type="ECO:0000256" key="4">
    <source>
        <dbReference type="SAM" id="MobiDB-lite"/>
    </source>
</evidence>
<dbReference type="SMART" id="SM00345">
    <property type="entry name" value="HTH_GNTR"/>
    <property type="match status" value="1"/>
</dbReference>
<dbReference type="PROSITE" id="PS50949">
    <property type="entry name" value="HTH_GNTR"/>
    <property type="match status" value="1"/>
</dbReference>
<dbReference type="GO" id="GO:0003677">
    <property type="term" value="F:DNA binding"/>
    <property type="evidence" value="ECO:0007669"/>
    <property type="project" value="UniProtKB-KW"/>
</dbReference>
<feature type="domain" description="HTH gntR-type" evidence="5">
    <location>
        <begin position="62"/>
        <end position="129"/>
    </location>
</feature>
<dbReference type="Proteomes" id="UP000249590">
    <property type="component" value="Unassembled WGS sequence"/>
</dbReference>
<dbReference type="GO" id="GO:0003700">
    <property type="term" value="F:DNA-binding transcription factor activity"/>
    <property type="evidence" value="ECO:0007669"/>
    <property type="project" value="InterPro"/>
</dbReference>
<gene>
    <name evidence="6" type="ORF">DLJ53_08965</name>
</gene>
<dbReference type="Pfam" id="PF00392">
    <property type="entry name" value="GntR"/>
    <property type="match status" value="1"/>
</dbReference>
<accession>A0A8B2NTF7</accession>
<evidence type="ECO:0000256" key="3">
    <source>
        <dbReference type="ARBA" id="ARBA00023163"/>
    </source>
</evidence>
<name>A0A8B2NTF7_9HYPH</name>
<feature type="region of interest" description="Disordered" evidence="4">
    <location>
        <begin position="1"/>
        <end position="64"/>
    </location>
</feature>
<keyword evidence="3" id="KW-0804">Transcription</keyword>